<geneLocation type="plasmid" evidence="1 2">
    <name>P2</name>
</geneLocation>
<dbReference type="PATRIC" id="fig|745776.4.peg.3473"/>
<reference evidence="1 2" key="1">
    <citation type="journal article" date="2012" name="PLoS ONE">
        <title>Genome sequence and transcriptome analysis of the radioresistant bacterium Deinococcus gobiensis: insights into the extreme environmental adaptations.</title>
        <authorList>
            <person name="Yuan M."/>
            <person name="Chen M."/>
            <person name="Zhang W."/>
            <person name="Lu W."/>
            <person name="Wang J."/>
            <person name="Yang M."/>
            <person name="Zhao P."/>
            <person name="Tang R."/>
            <person name="Li X."/>
            <person name="Hao Y."/>
            <person name="Zhou Z."/>
            <person name="Zhan Y."/>
            <person name="Yu H."/>
            <person name="Teng C."/>
            <person name="Yan Y."/>
            <person name="Ping S."/>
            <person name="Wang Y."/>
            <person name="Lin M."/>
        </authorList>
    </citation>
    <scope>NUCLEOTIDE SEQUENCE [LARGE SCALE GENOMIC DNA]</scope>
    <source>
        <strain evidence="2">DSM 21396 / JCM 16679 / CGMCC 1.7299 / I-0</strain>
        <plasmid evidence="1">P2</plasmid>
    </source>
</reference>
<gene>
    <name evidence="1" type="ordered locus">DGo_PB0070</name>
</gene>
<evidence type="ECO:0000313" key="1">
    <source>
        <dbReference type="EMBL" id="AFD27339.1"/>
    </source>
</evidence>
<keyword evidence="1" id="KW-0614">Plasmid</keyword>
<keyword evidence="2" id="KW-1185">Reference proteome</keyword>
<organism evidence="1 2">
    <name type="scientific">Deinococcus gobiensis (strain DSM 21396 / JCM 16679 / CGMCC 1.7299 / I-0)</name>
    <dbReference type="NCBI Taxonomy" id="745776"/>
    <lineage>
        <taxon>Bacteria</taxon>
        <taxon>Thermotogati</taxon>
        <taxon>Deinococcota</taxon>
        <taxon>Deinococci</taxon>
        <taxon>Deinococcales</taxon>
        <taxon>Deinococcaceae</taxon>
        <taxon>Deinococcus</taxon>
    </lineage>
</organism>
<dbReference type="HOGENOM" id="CLU_1977872_0_0_0"/>
<dbReference type="KEGG" id="dgo:DGo_PB0070"/>
<dbReference type="EMBL" id="CP002193">
    <property type="protein sequence ID" value="AFD27339.1"/>
    <property type="molecule type" value="Genomic_DNA"/>
</dbReference>
<protein>
    <submittedName>
        <fullName evidence="1">Uncharacterized protein</fullName>
    </submittedName>
</protein>
<dbReference type="AlphaFoldDB" id="H8H1E2"/>
<evidence type="ECO:0000313" key="2">
    <source>
        <dbReference type="Proteomes" id="UP000007575"/>
    </source>
</evidence>
<accession>H8H1E2</accession>
<name>H8H1E2_DEIGI</name>
<dbReference type="RefSeq" id="WP_014686435.1">
    <property type="nucleotide sequence ID" value="NC_017791.1"/>
</dbReference>
<dbReference type="Proteomes" id="UP000007575">
    <property type="component" value="Plasmid P2"/>
</dbReference>
<sequence length="126" mass="13845">MSVRRKLVQQAQTGVMKLGVEGAQALMEAPLLAAQVLEEKTDGPIAAFMAMGHQEVAELQAFMAEQQGSALWPALHRAQAARYRRLAARHELSIPLHPHLRPMFVALADTYCVLANQHAQLAEVLI</sequence>
<proteinExistence type="predicted"/>